<organism evidence="1 2">
    <name type="scientific">Glutamicibacter arilaitensis</name>
    <dbReference type="NCBI Taxonomy" id="256701"/>
    <lineage>
        <taxon>Bacteria</taxon>
        <taxon>Bacillati</taxon>
        <taxon>Actinomycetota</taxon>
        <taxon>Actinomycetes</taxon>
        <taxon>Micrococcales</taxon>
        <taxon>Micrococcaceae</taxon>
        <taxon>Glutamicibacter</taxon>
    </lineage>
</organism>
<name>A0A2N7S6E5_9MICC</name>
<accession>A0A2N7S6E5</accession>
<reference evidence="1 2" key="1">
    <citation type="journal article" date="2017" name="Elife">
        <title>Extensive horizontal gene transfer in cheese-associated bacteria.</title>
        <authorList>
            <person name="Bonham K.S."/>
            <person name="Wolfe B.E."/>
            <person name="Dutton R.J."/>
        </authorList>
    </citation>
    <scope>NUCLEOTIDE SEQUENCE [LARGE SCALE GENOMIC DNA]</scope>
    <source>
        <strain evidence="1 2">JB182</strain>
    </source>
</reference>
<evidence type="ECO:0000313" key="2">
    <source>
        <dbReference type="Proteomes" id="UP000235739"/>
    </source>
</evidence>
<dbReference type="EMBL" id="PNQX01000001">
    <property type="protein sequence ID" value="PMQ21710.1"/>
    <property type="molecule type" value="Genomic_DNA"/>
</dbReference>
<dbReference type="Proteomes" id="UP000235739">
    <property type="component" value="Unassembled WGS sequence"/>
</dbReference>
<proteinExistence type="predicted"/>
<protein>
    <submittedName>
        <fullName evidence="1">Uncharacterized protein</fullName>
    </submittedName>
</protein>
<sequence length="65" mass="7002">MKSWPKVAALALLLAAMLALLIFQWVPAIGFLPAAGALLMWERNSTMNPATAKGGMKPPPTNWPK</sequence>
<evidence type="ECO:0000313" key="1">
    <source>
        <dbReference type="EMBL" id="PMQ21710.1"/>
    </source>
</evidence>
<comment type="caution">
    <text evidence="1">The sequence shown here is derived from an EMBL/GenBank/DDBJ whole genome shotgun (WGS) entry which is preliminary data.</text>
</comment>
<dbReference type="AlphaFoldDB" id="A0A2N7S6E5"/>
<gene>
    <name evidence="1" type="ORF">CIK84_09335</name>
</gene>